<comment type="catalytic activity">
    <reaction evidence="13">
        <text>small RNA 3'-end nucleotide + S-adenosyl-L-methionine = small RNA 3'-end 2'-O-methylnucleotide + S-adenosyl-L-homocysteine + H(+)</text>
        <dbReference type="Rhea" id="RHEA:37887"/>
        <dbReference type="Rhea" id="RHEA-COMP:10415"/>
        <dbReference type="Rhea" id="RHEA-COMP:10416"/>
        <dbReference type="ChEBI" id="CHEBI:15378"/>
        <dbReference type="ChEBI" id="CHEBI:57856"/>
        <dbReference type="ChEBI" id="CHEBI:59789"/>
        <dbReference type="ChEBI" id="CHEBI:74896"/>
        <dbReference type="ChEBI" id="CHEBI:74898"/>
        <dbReference type="EC" id="2.1.1.386"/>
    </reaction>
</comment>
<dbReference type="GO" id="GO:0090486">
    <property type="term" value="F:small RNA 2'-O-methyltransferase activity"/>
    <property type="evidence" value="ECO:0007669"/>
    <property type="project" value="UniProtKB-EC"/>
</dbReference>
<dbReference type="FunFam" id="3.40.50.150:FF:000124">
    <property type="entry name" value="HEN methyltransferase 1"/>
    <property type="match status" value="1"/>
</dbReference>
<dbReference type="EMBL" id="VZRY01004441">
    <property type="protein sequence ID" value="NWW92917.1"/>
    <property type="molecule type" value="Genomic_DNA"/>
</dbReference>
<evidence type="ECO:0000256" key="11">
    <source>
        <dbReference type="ARBA" id="ARBA00029981"/>
    </source>
</evidence>
<dbReference type="Proteomes" id="UP000570016">
    <property type="component" value="Unassembled WGS sequence"/>
</dbReference>
<dbReference type="InterPro" id="IPR029063">
    <property type="entry name" value="SAM-dependent_MTases_sf"/>
</dbReference>
<dbReference type="GO" id="GO:0001510">
    <property type="term" value="P:RNA methylation"/>
    <property type="evidence" value="ECO:0007669"/>
    <property type="project" value="InterPro"/>
</dbReference>
<keyword evidence="5 14" id="KW-0808">Transferase</keyword>
<feature type="non-terminal residue" evidence="14">
    <location>
        <position position="375"/>
    </location>
</feature>
<evidence type="ECO:0000256" key="8">
    <source>
        <dbReference type="ARBA" id="ARBA00022842"/>
    </source>
</evidence>
<dbReference type="GO" id="GO:0005634">
    <property type="term" value="C:nucleus"/>
    <property type="evidence" value="ECO:0007669"/>
    <property type="project" value="TreeGrafter"/>
</dbReference>
<evidence type="ECO:0000256" key="4">
    <source>
        <dbReference type="ARBA" id="ARBA00022603"/>
    </source>
</evidence>
<dbReference type="GO" id="GO:0005737">
    <property type="term" value="C:cytoplasm"/>
    <property type="evidence" value="ECO:0007669"/>
    <property type="project" value="TreeGrafter"/>
</dbReference>
<comment type="caution">
    <text evidence="14">The sequence shown here is derived from an EMBL/GenBank/DDBJ whole genome shotgun (WGS) entry which is preliminary data.</text>
</comment>
<keyword evidence="10" id="KW-0943">RNA-mediated gene silencing</keyword>
<keyword evidence="8" id="KW-0460">Magnesium</keyword>
<evidence type="ECO:0000256" key="6">
    <source>
        <dbReference type="ARBA" id="ARBA00022691"/>
    </source>
</evidence>
<keyword evidence="9" id="KW-0694">RNA-binding</keyword>
<dbReference type="OrthoDB" id="2154311at2759"/>
<evidence type="ECO:0000256" key="2">
    <source>
        <dbReference type="ARBA" id="ARBA00009026"/>
    </source>
</evidence>
<comment type="similarity">
    <text evidence="2">Belongs to the methyltransferase superfamily. HEN1 family.</text>
</comment>
<keyword evidence="4 14" id="KW-0489">Methyltransferase</keyword>
<dbReference type="GO" id="GO:0003723">
    <property type="term" value="F:RNA binding"/>
    <property type="evidence" value="ECO:0007669"/>
    <property type="project" value="UniProtKB-KW"/>
</dbReference>
<evidence type="ECO:0000256" key="9">
    <source>
        <dbReference type="ARBA" id="ARBA00022884"/>
    </source>
</evidence>
<evidence type="ECO:0000313" key="14">
    <source>
        <dbReference type="EMBL" id="NWW92917.1"/>
    </source>
</evidence>
<feature type="non-terminal residue" evidence="14">
    <location>
        <position position="1"/>
    </location>
</feature>
<dbReference type="PANTHER" id="PTHR21404">
    <property type="entry name" value="HEN1"/>
    <property type="match status" value="1"/>
</dbReference>
<dbReference type="AlphaFoldDB" id="A0A7K6S4X3"/>
<dbReference type="GO" id="GO:0034587">
    <property type="term" value="P:piRNA processing"/>
    <property type="evidence" value="ECO:0007669"/>
    <property type="project" value="TreeGrafter"/>
</dbReference>
<keyword evidence="6" id="KW-0949">S-adenosyl-L-methionine</keyword>
<protein>
    <recommendedName>
        <fullName evidence="3">Small RNA 2'-O-methyltransferase</fullName>
        <ecNumber evidence="12">2.1.1.386</ecNumber>
    </recommendedName>
    <alternativeName>
        <fullName evidence="11">HEN1 methyltransferase homolog 1</fullName>
    </alternativeName>
</protein>
<dbReference type="PANTHER" id="PTHR21404:SF3">
    <property type="entry name" value="SMALL RNA 2'-O-METHYLTRANSFERASE"/>
    <property type="match status" value="1"/>
</dbReference>
<keyword evidence="7" id="KW-0479">Metal-binding</keyword>
<comment type="cofactor">
    <cofactor evidence="1">
        <name>Mg(2+)</name>
        <dbReference type="ChEBI" id="CHEBI:18420"/>
    </cofactor>
</comment>
<evidence type="ECO:0000256" key="3">
    <source>
        <dbReference type="ARBA" id="ARBA00021330"/>
    </source>
</evidence>
<keyword evidence="15" id="KW-1185">Reference proteome</keyword>
<gene>
    <name evidence="14" type="primary">Henmt1</name>
    <name evidence="14" type="ORF">RHYJUB_R10926</name>
</gene>
<evidence type="ECO:0000256" key="10">
    <source>
        <dbReference type="ARBA" id="ARBA00023158"/>
    </source>
</evidence>
<dbReference type="GO" id="GO:0030422">
    <property type="term" value="P:siRNA processing"/>
    <property type="evidence" value="ECO:0007669"/>
    <property type="project" value="TreeGrafter"/>
</dbReference>
<reference evidence="14 15" key="1">
    <citation type="submission" date="2019-09" db="EMBL/GenBank/DDBJ databases">
        <title>Bird 10,000 Genomes (B10K) Project - Family phase.</title>
        <authorList>
            <person name="Zhang G."/>
        </authorList>
    </citation>
    <scope>NUCLEOTIDE SEQUENCE [LARGE SCALE GENOMIC DNA]</scope>
    <source>
        <strain evidence="14">B10K-DU-029-58</strain>
        <tissue evidence="14">Muscle</tissue>
    </source>
</reference>
<accession>A0A7K6S4X3</accession>
<evidence type="ECO:0000256" key="1">
    <source>
        <dbReference type="ARBA" id="ARBA00001946"/>
    </source>
</evidence>
<evidence type="ECO:0000256" key="7">
    <source>
        <dbReference type="ARBA" id="ARBA00022723"/>
    </source>
</evidence>
<evidence type="ECO:0000256" key="5">
    <source>
        <dbReference type="ARBA" id="ARBA00022679"/>
    </source>
</evidence>
<name>A0A7K6S4X3_9AVES</name>
<dbReference type="SUPFAM" id="SSF53335">
    <property type="entry name" value="S-adenosyl-L-methionine-dependent methyltransferases"/>
    <property type="match status" value="1"/>
</dbReference>
<evidence type="ECO:0000256" key="12">
    <source>
        <dbReference type="ARBA" id="ARBA00035025"/>
    </source>
</evidence>
<organism evidence="14 15">
    <name type="scientific">Rhynochetos jubatus</name>
    <name type="common">kagu</name>
    <dbReference type="NCBI Taxonomy" id="54386"/>
    <lineage>
        <taxon>Eukaryota</taxon>
        <taxon>Metazoa</taxon>
        <taxon>Chordata</taxon>
        <taxon>Craniata</taxon>
        <taxon>Vertebrata</taxon>
        <taxon>Euteleostomi</taxon>
        <taxon>Archelosauria</taxon>
        <taxon>Archosauria</taxon>
        <taxon>Dinosauria</taxon>
        <taxon>Saurischia</taxon>
        <taxon>Theropoda</taxon>
        <taxon>Coelurosauria</taxon>
        <taxon>Aves</taxon>
        <taxon>Neognathae</taxon>
        <taxon>Neoaves</taxon>
        <taxon>Phaethontimorphae</taxon>
        <taxon>Eurypygiformes</taxon>
        <taxon>Rhynochetidae</taxon>
        <taxon>Rhynochetos</taxon>
    </lineage>
</organism>
<dbReference type="GO" id="GO:0046872">
    <property type="term" value="F:metal ion binding"/>
    <property type="evidence" value="ECO:0007669"/>
    <property type="project" value="UniProtKB-KW"/>
</dbReference>
<dbReference type="Gene3D" id="3.40.50.150">
    <property type="entry name" value="Vaccinia Virus protein VP39"/>
    <property type="match status" value="1"/>
</dbReference>
<dbReference type="EC" id="2.1.1.386" evidence="12"/>
<dbReference type="InterPro" id="IPR026610">
    <property type="entry name" value="Hen1"/>
</dbReference>
<sequence>MDKNSQEQFTGTIKFTPPLYKQRYCFIKDLVGKYKPKKVADLGCADCTLLWMLKSCSCIEVLAGLDTCASVMKEKMHRLSPLPGDYLQPDDRSLTVTLYHGSVAHKDPCMLGFDLVTCIELIEHLEELELKKFPEVVFGFMAPTIVVISTPNSEFNPLLPGVMLFRHPDHKFEWNRAQFQSWALETARRYDYSVEFTGVGHPPSGMENVGFCTQIGVFFRKYPQTSESAQSEKSTEVVYKMVFKAVYPSLKDEKYLQSAVVSEVIFTAQMMKRRLLDRLMSEHEEYNDDPPERKSKFQPSVNCFSEDLGKLVVEKSLEPFVQENVVYVPLRTIFSFPKVNRLCGTFEKLCKLIAGKVTLSSDGSAVMLDAEHENE</sequence>
<evidence type="ECO:0000313" key="15">
    <source>
        <dbReference type="Proteomes" id="UP000570016"/>
    </source>
</evidence>
<evidence type="ECO:0000256" key="13">
    <source>
        <dbReference type="ARBA" id="ARBA00048418"/>
    </source>
</evidence>
<proteinExistence type="inferred from homology"/>